<evidence type="ECO:0000256" key="5">
    <source>
        <dbReference type="ARBA" id="ARBA00022692"/>
    </source>
</evidence>
<evidence type="ECO:0000256" key="2">
    <source>
        <dbReference type="ARBA" id="ARBA00022475"/>
    </source>
</evidence>
<dbReference type="SUPFAM" id="SSF158472">
    <property type="entry name" value="HAMP domain-like"/>
    <property type="match status" value="1"/>
</dbReference>
<evidence type="ECO:0000259" key="10">
    <source>
        <dbReference type="PROSITE" id="PS50885"/>
    </source>
</evidence>
<name>A0ABY4GGZ0_9BACI</name>
<dbReference type="PROSITE" id="PS50885">
    <property type="entry name" value="HAMP"/>
    <property type="match status" value="1"/>
</dbReference>
<dbReference type="GO" id="GO:0016301">
    <property type="term" value="F:kinase activity"/>
    <property type="evidence" value="ECO:0007669"/>
    <property type="project" value="UniProtKB-KW"/>
</dbReference>
<feature type="transmembrane region" description="Helical" evidence="9">
    <location>
        <begin position="291"/>
        <end position="315"/>
    </location>
</feature>
<dbReference type="RefSeq" id="WP_244740456.1">
    <property type="nucleotide sequence ID" value="NZ_CP095071.1"/>
</dbReference>
<dbReference type="InterPro" id="IPR003594">
    <property type="entry name" value="HATPase_dom"/>
</dbReference>
<dbReference type="SMART" id="SM00387">
    <property type="entry name" value="HATPase_c"/>
    <property type="match status" value="1"/>
</dbReference>
<dbReference type="Gene3D" id="3.30.450.20">
    <property type="entry name" value="PAS domain"/>
    <property type="match status" value="1"/>
</dbReference>
<organism evidence="11 12">
    <name type="scientific">Gracilibacillus salinarum</name>
    <dbReference type="NCBI Taxonomy" id="2932255"/>
    <lineage>
        <taxon>Bacteria</taxon>
        <taxon>Bacillati</taxon>
        <taxon>Bacillota</taxon>
        <taxon>Bacilli</taxon>
        <taxon>Bacillales</taxon>
        <taxon>Bacillaceae</taxon>
        <taxon>Gracilibacillus</taxon>
    </lineage>
</organism>
<keyword evidence="12" id="KW-1185">Reference proteome</keyword>
<feature type="domain" description="HAMP" evidence="10">
    <location>
        <begin position="312"/>
        <end position="364"/>
    </location>
</feature>
<evidence type="ECO:0000256" key="7">
    <source>
        <dbReference type="ARBA" id="ARBA00022989"/>
    </source>
</evidence>
<evidence type="ECO:0000313" key="11">
    <source>
        <dbReference type="EMBL" id="UOQ83509.1"/>
    </source>
</evidence>
<dbReference type="SUPFAM" id="SSF55874">
    <property type="entry name" value="ATPase domain of HSP90 chaperone/DNA topoisomerase II/histidine kinase"/>
    <property type="match status" value="1"/>
</dbReference>
<proteinExistence type="predicted"/>
<evidence type="ECO:0000313" key="12">
    <source>
        <dbReference type="Proteomes" id="UP000831537"/>
    </source>
</evidence>
<evidence type="ECO:0000256" key="6">
    <source>
        <dbReference type="ARBA" id="ARBA00022777"/>
    </source>
</evidence>
<dbReference type="InterPro" id="IPR010559">
    <property type="entry name" value="Sig_transdc_His_kin_internal"/>
</dbReference>
<dbReference type="CDD" id="cd06225">
    <property type="entry name" value="HAMP"/>
    <property type="match status" value="1"/>
</dbReference>
<comment type="subcellular location">
    <subcellularLocation>
        <location evidence="1">Cell membrane</location>
        <topology evidence="1">Multi-pass membrane protein</topology>
    </subcellularLocation>
</comment>
<protein>
    <submittedName>
        <fullName evidence="11">Histidine kinase</fullName>
    </submittedName>
</protein>
<dbReference type="Gene3D" id="3.30.565.10">
    <property type="entry name" value="Histidine kinase-like ATPase, C-terminal domain"/>
    <property type="match status" value="1"/>
</dbReference>
<dbReference type="Pfam" id="PF06580">
    <property type="entry name" value="His_kinase"/>
    <property type="match status" value="1"/>
</dbReference>
<dbReference type="InterPro" id="IPR036890">
    <property type="entry name" value="HATPase_C_sf"/>
</dbReference>
<dbReference type="PANTHER" id="PTHR34220">
    <property type="entry name" value="SENSOR HISTIDINE KINASE YPDA"/>
    <property type="match status" value="1"/>
</dbReference>
<dbReference type="Gene3D" id="1.10.8.500">
    <property type="entry name" value="HAMP domain in histidine kinase"/>
    <property type="match status" value="1"/>
</dbReference>
<reference evidence="11 12" key="1">
    <citation type="submission" date="2022-04" db="EMBL/GenBank/DDBJ databases">
        <title>Gracilibacillus sp. isolated from saltern.</title>
        <authorList>
            <person name="Won M."/>
            <person name="Lee C.-M."/>
            <person name="Woen H.-Y."/>
            <person name="Kwon S.-W."/>
        </authorList>
    </citation>
    <scope>NUCLEOTIDE SEQUENCE [LARGE SCALE GENOMIC DNA]</scope>
    <source>
        <strain evidence="11 12">SSPM10-3</strain>
    </source>
</reference>
<dbReference type="SMART" id="SM00304">
    <property type="entry name" value="HAMP"/>
    <property type="match status" value="1"/>
</dbReference>
<keyword evidence="5 9" id="KW-0812">Transmembrane</keyword>
<dbReference type="InterPro" id="IPR003660">
    <property type="entry name" value="HAMP_dom"/>
</dbReference>
<dbReference type="InterPro" id="IPR033479">
    <property type="entry name" value="dCache_1"/>
</dbReference>
<keyword evidence="6 11" id="KW-0418">Kinase</keyword>
<dbReference type="Pfam" id="PF02743">
    <property type="entry name" value="dCache_1"/>
    <property type="match status" value="1"/>
</dbReference>
<dbReference type="Pfam" id="PF02518">
    <property type="entry name" value="HATPase_c"/>
    <property type="match status" value="1"/>
</dbReference>
<evidence type="ECO:0000256" key="1">
    <source>
        <dbReference type="ARBA" id="ARBA00004651"/>
    </source>
</evidence>
<sequence length="580" mass="66883">MIQKKRYTIKKKMILTFIPLTIIALLIISASAFVLYSKSLQNSYERLVNETLKQVNLHLDTYLNDIIHLTESPYYNDSILNVLENDGNLSPIEQNTIMDEELYTILTTLREDIQGVYFYRNDGTTFSKSRYRVTIDSNKDYLNSDWYHHIMKLRKSEFFINELNRDGVNNRPSRAFSVAKGINLFDEPSMAAMVIDINFSGLESLVNTVDIGQKSNILIVDENNNLIMSKNQQYLQAMDEINFHNPSVQQLELDNDSMISAYSTSDISGWKIIAVVSKQEIFSELNTIQRLILIISIVTIILITGACIFVSHRITQPLSHLKRLMKEVKKGNYSIAMTDIRNDEIGDVASTFNDMQSHMDELINQVLEGRYKQKEAELNNLKYQIRPHFLYNTLESIRALAEIKGNLEIVDMSSSLGAFLRYSIKQGHDFVFLKDEFNQVNNYINIQQRRFGNLDIRYNLEPFILNSRTIPLILQPLVENAIQHGLEEKLYDRIITIEGTFRNHDLIIKVIDNGKGMEASLVKQINDALAENNYNHKQLGIGLNNVDSRIKMTYGNQYGLRIESEWHKGTTMIVTIPYMP</sequence>
<dbReference type="InterPro" id="IPR050640">
    <property type="entry name" value="Bact_2-comp_sensor_kinase"/>
</dbReference>
<evidence type="ECO:0000256" key="9">
    <source>
        <dbReference type="SAM" id="Phobius"/>
    </source>
</evidence>
<gene>
    <name evidence="11" type="ORF">MUN87_12120</name>
</gene>
<keyword evidence="4" id="KW-0808">Transferase</keyword>
<keyword evidence="8 9" id="KW-0472">Membrane</keyword>
<accession>A0ABY4GGZ0</accession>
<evidence type="ECO:0000256" key="3">
    <source>
        <dbReference type="ARBA" id="ARBA00022553"/>
    </source>
</evidence>
<dbReference type="PANTHER" id="PTHR34220:SF7">
    <property type="entry name" value="SENSOR HISTIDINE KINASE YPDA"/>
    <property type="match status" value="1"/>
</dbReference>
<keyword evidence="2" id="KW-1003">Cell membrane</keyword>
<evidence type="ECO:0000256" key="8">
    <source>
        <dbReference type="ARBA" id="ARBA00023136"/>
    </source>
</evidence>
<dbReference type="EMBL" id="CP095071">
    <property type="protein sequence ID" value="UOQ83509.1"/>
    <property type="molecule type" value="Genomic_DNA"/>
</dbReference>
<dbReference type="Proteomes" id="UP000831537">
    <property type="component" value="Chromosome"/>
</dbReference>
<keyword evidence="7 9" id="KW-1133">Transmembrane helix</keyword>
<evidence type="ECO:0000256" key="4">
    <source>
        <dbReference type="ARBA" id="ARBA00022679"/>
    </source>
</evidence>
<keyword evidence="3" id="KW-0597">Phosphoprotein</keyword>
<dbReference type="Pfam" id="PF00672">
    <property type="entry name" value="HAMP"/>
    <property type="match status" value="1"/>
</dbReference>